<evidence type="ECO:0000313" key="1">
    <source>
        <dbReference type="EMBL" id="MBU3843671.1"/>
    </source>
</evidence>
<dbReference type="AlphaFoldDB" id="A0A948X0S4"/>
<comment type="caution">
    <text evidence="1">The sequence shown here is derived from an EMBL/GenBank/DDBJ whole genome shotgun (WGS) entry which is preliminary data.</text>
</comment>
<name>A0A948X0S4_9GAMM</name>
<dbReference type="Proteomes" id="UP000733611">
    <property type="component" value="Unassembled WGS sequence"/>
</dbReference>
<gene>
    <name evidence="1" type="ORF">H9847_02195</name>
</gene>
<sequence>MPKTVADMPDIEQYRHKNGFIEPCWVSSLDLDAGENREKMLCALGTFAIYYNSWSTELQLASSKTKQSDRTVENKLNAMTGMELIRKSFNEFVWQQLLKEGKVKGSIVRERELKALFADLAVFLHYFALFSQPALKLMPQYLQSNLEGHFHQSR</sequence>
<proteinExistence type="predicted"/>
<accession>A0A948X0S4</accession>
<evidence type="ECO:0000313" key="2">
    <source>
        <dbReference type="Proteomes" id="UP000733611"/>
    </source>
</evidence>
<protein>
    <submittedName>
        <fullName evidence="1">Uncharacterized protein</fullName>
    </submittedName>
</protein>
<reference evidence="1" key="1">
    <citation type="journal article" date="2021" name="PeerJ">
        <title>Extensive microbial diversity within the chicken gut microbiome revealed by metagenomics and culture.</title>
        <authorList>
            <person name="Gilroy R."/>
            <person name="Ravi A."/>
            <person name="Getino M."/>
            <person name="Pursley I."/>
            <person name="Horton D.L."/>
            <person name="Alikhan N.F."/>
            <person name="Baker D."/>
            <person name="Gharbi K."/>
            <person name="Hall N."/>
            <person name="Watson M."/>
            <person name="Adriaenssens E.M."/>
            <person name="Foster-Nyarko E."/>
            <person name="Jarju S."/>
            <person name="Secka A."/>
            <person name="Antonio M."/>
            <person name="Oren A."/>
            <person name="Chaudhuri R.R."/>
            <person name="La Ragione R."/>
            <person name="Hildebrand F."/>
            <person name="Pallen M.J."/>
        </authorList>
    </citation>
    <scope>NUCLEOTIDE SEQUENCE</scope>
    <source>
        <strain evidence="1">378</strain>
    </source>
</reference>
<dbReference type="EMBL" id="JAHLFE010000041">
    <property type="protein sequence ID" value="MBU3843671.1"/>
    <property type="molecule type" value="Genomic_DNA"/>
</dbReference>
<reference evidence="1" key="2">
    <citation type="submission" date="2021-04" db="EMBL/GenBank/DDBJ databases">
        <authorList>
            <person name="Gilroy R."/>
        </authorList>
    </citation>
    <scope>NUCLEOTIDE SEQUENCE</scope>
    <source>
        <strain evidence="1">378</strain>
    </source>
</reference>
<organism evidence="1 2">
    <name type="scientific">Candidatus Anaerobiospirillum pullicola</name>
    <dbReference type="NCBI Taxonomy" id="2838451"/>
    <lineage>
        <taxon>Bacteria</taxon>
        <taxon>Pseudomonadati</taxon>
        <taxon>Pseudomonadota</taxon>
        <taxon>Gammaproteobacteria</taxon>
        <taxon>Aeromonadales</taxon>
        <taxon>Succinivibrionaceae</taxon>
        <taxon>Anaerobiospirillum</taxon>
    </lineage>
</organism>